<dbReference type="GO" id="GO:0005634">
    <property type="term" value="C:nucleus"/>
    <property type="evidence" value="ECO:0007669"/>
    <property type="project" value="UniProtKB-SubCell"/>
</dbReference>
<keyword evidence="5" id="KW-0539">Nucleus</keyword>
<dbReference type="GO" id="GO:0046983">
    <property type="term" value="F:protein dimerization activity"/>
    <property type="evidence" value="ECO:0007669"/>
    <property type="project" value="InterPro"/>
</dbReference>
<evidence type="ECO:0000256" key="3">
    <source>
        <dbReference type="ARBA" id="ARBA00022771"/>
    </source>
</evidence>
<protein>
    <submittedName>
        <fullName evidence="8">Ribonuclease H-like protein</fullName>
    </submittedName>
</protein>
<reference evidence="8 9" key="1">
    <citation type="journal article" date="2016" name="Genome Biol. Evol.">
        <title>Divergent and convergent evolution of fungal pathogenicity.</title>
        <authorList>
            <person name="Shang Y."/>
            <person name="Xiao G."/>
            <person name="Zheng P."/>
            <person name="Cen K."/>
            <person name="Zhan S."/>
            <person name="Wang C."/>
        </authorList>
    </citation>
    <scope>NUCLEOTIDE SEQUENCE [LARGE SCALE GENOMIC DNA]</scope>
    <source>
        <strain evidence="8 9">ARSEF 2679</strain>
    </source>
</reference>
<feature type="compositionally biased region" description="Polar residues" evidence="6">
    <location>
        <begin position="1"/>
        <end position="10"/>
    </location>
</feature>
<evidence type="ECO:0000256" key="5">
    <source>
        <dbReference type="ARBA" id="ARBA00023242"/>
    </source>
</evidence>
<dbReference type="SUPFAM" id="SSF53098">
    <property type="entry name" value="Ribonuclease H-like"/>
    <property type="match status" value="2"/>
</dbReference>
<feature type="region of interest" description="Disordered" evidence="6">
    <location>
        <begin position="1"/>
        <end position="21"/>
    </location>
</feature>
<keyword evidence="3" id="KW-0863">Zinc-finger</keyword>
<name>A0A166WAW9_CORFA</name>
<dbReference type="PANTHER" id="PTHR46481">
    <property type="entry name" value="ZINC FINGER BED DOMAIN-CONTAINING PROTEIN 4"/>
    <property type="match status" value="1"/>
</dbReference>
<feature type="domain" description="HAT C-terminal dimerisation" evidence="7">
    <location>
        <begin position="685"/>
        <end position="733"/>
    </location>
</feature>
<feature type="domain" description="HAT C-terminal dimerisation" evidence="7">
    <location>
        <begin position="772"/>
        <end position="856"/>
    </location>
</feature>
<keyword evidence="9" id="KW-1185">Reference proteome</keyword>
<evidence type="ECO:0000313" key="9">
    <source>
        <dbReference type="Proteomes" id="UP000076744"/>
    </source>
</evidence>
<evidence type="ECO:0000313" key="8">
    <source>
        <dbReference type="EMBL" id="OAA34532.1"/>
    </source>
</evidence>
<evidence type="ECO:0000256" key="1">
    <source>
        <dbReference type="ARBA" id="ARBA00004123"/>
    </source>
</evidence>
<dbReference type="OrthoDB" id="5147528at2759"/>
<dbReference type="PANTHER" id="PTHR46481:SF10">
    <property type="entry name" value="ZINC FINGER BED DOMAIN-CONTAINING PROTEIN 39"/>
    <property type="match status" value="1"/>
</dbReference>
<dbReference type="AlphaFoldDB" id="A0A166WAW9"/>
<dbReference type="EMBL" id="AZHB01000140">
    <property type="protein sequence ID" value="OAA34532.1"/>
    <property type="molecule type" value="Genomic_DNA"/>
</dbReference>
<proteinExistence type="predicted"/>
<dbReference type="RefSeq" id="XP_018699204.1">
    <property type="nucleotide sequence ID" value="XM_018853606.1"/>
</dbReference>
<organism evidence="8 9">
    <name type="scientific">Cordyceps fumosorosea (strain ARSEF 2679)</name>
    <name type="common">Isaria fumosorosea</name>
    <dbReference type="NCBI Taxonomy" id="1081104"/>
    <lineage>
        <taxon>Eukaryota</taxon>
        <taxon>Fungi</taxon>
        <taxon>Dikarya</taxon>
        <taxon>Ascomycota</taxon>
        <taxon>Pezizomycotina</taxon>
        <taxon>Sordariomycetes</taxon>
        <taxon>Hypocreomycetidae</taxon>
        <taxon>Hypocreales</taxon>
        <taxon>Cordycipitaceae</taxon>
        <taxon>Cordyceps</taxon>
    </lineage>
</organism>
<evidence type="ECO:0000259" key="7">
    <source>
        <dbReference type="Pfam" id="PF05699"/>
    </source>
</evidence>
<keyword evidence="2" id="KW-0479">Metal-binding</keyword>
<dbReference type="InterPro" id="IPR008906">
    <property type="entry name" value="HATC_C_dom"/>
</dbReference>
<accession>A0A166WAW9</accession>
<comment type="caution">
    <text evidence="8">The sequence shown here is derived from an EMBL/GenBank/DDBJ whole genome shotgun (WGS) entry which is preliminary data.</text>
</comment>
<dbReference type="Proteomes" id="UP000076744">
    <property type="component" value="Unassembled WGS sequence"/>
</dbReference>
<gene>
    <name evidence="8" type="ORF">ISF_10008</name>
</gene>
<dbReference type="GO" id="GO:0008270">
    <property type="term" value="F:zinc ion binding"/>
    <property type="evidence" value="ECO:0007669"/>
    <property type="project" value="UniProtKB-KW"/>
</dbReference>
<dbReference type="GeneID" id="30026300"/>
<evidence type="ECO:0000256" key="4">
    <source>
        <dbReference type="ARBA" id="ARBA00022833"/>
    </source>
</evidence>
<dbReference type="InterPro" id="IPR052035">
    <property type="entry name" value="ZnF_BED_domain_contain"/>
</dbReference>
<dbReference type="Pfam" id="PF05699">
    <property type="entry name" value="Dimer_Tnp_hAT"/>
    <property type="match status" value="2"/>
</dbReference>
<comment type="subcellular location">
    <subcellularLocation>
        <location evidence="1">Nucleus</location>
    </subcellularLocation>
</comment>
<sequence>MAEPVTTNIEPKTPASDDTPHDALLLPRLALLDAGKIPLTSWTPSSDEEQRIFRVWKGFTLAERTKDTVSWIWDYGVEIQSEASRRWICMPCVRQKASSPQSYESRGTQNAEHHLWKSHGYWDPSGRRRTPLQTKEGRKAFASITDLMGLKRLEPNDQALANNLIRRFDQAEFQKLVVNWIVESQQSFRQVEHPRLRQIFEYLNPAVRIKDAHVTAKTIQSLAIQQFERHRDAVQHALRRSPGQIHIAFDGARTRNRHALYGVTAVFRDEDNQLRKLVLGIPELVERHSGENIAAEILDIIRSFGIEDKVGYFTLDNAANNDTAMREIAQELHFDPVRRRVRCVGHILNLVVKSLLFGKDVEAFEDTVAKGEALARAAHDTWMRRGPVGKAHNFAIWVHRSDVLTQLLRQIQQDSYAAADDAEVGKQRPVDVVIDNDTRWLSQYYMIKRLLRLQPFYEEFIAKAKRIFRDGRRGEVGRRFPPCLEESSFLTENDWAVLRTFDEILSDFHVVVQALQGDGQPRCRASGIRETFGSMTDVLEAFEFLLSKLEDAKSQIETHPEPEHFGINVNLGWMKLDKYYNTLRDTPVYYAAAALHPGLRWTYFDEIWGRHHPEWVEEAKQIVQQLWSNEYSNLQITVASTADGPALKKQKTVLSSFDRYRNRHRQSNAPTAGADEYARWQASMSELDRDVADPVEYWHLKRFEYPKLSRMALDVMTVPAMSAECERLFSAAGLMEIDVETTWVLNIVAINPREGFVDSTHDSAADPALNQLDEYQSFVAQTPVAIDCSPLDWWLREEQQQRYPRLSIMAVDILSIPAMSAEPERVFSGARRTISWDRCQLGSRTIERGECMKSWIKSGITKGVPVDLIEEENEEVENTVSTGRRFLPYGVSCMDRKPGRLAQLRKRKRGWVGSYGNVWEVIQGFEFLLEALEGYKQLACGIPDPEHFRVNVNLGWEKLNKYYRLLDDTPIYCTALTLHPAFRWGYFETEWQDRPDWVKKAKQMVRERQRKYYNPFQAYCERTRSVSGSAAVKDELADADRFDGEDDEDELELWQSSWEDGDGDVRDPLSYWHERYISGV</sequence>
<dbReference type="InterPro" id="IPR012337">
    <property type="entry name" value="RNaseH-like_sf"/>
</dbReference>
<keyword evidence="4" id="KW-0862">Zinc</keyword>
<evidence type="ECO:0000256" key="2">
    <source>
        <dbReference type="ARBA" id="ARBA00022723"/>
    </source>
</evidence>
<evidence type="ECO:0000256" key="6">
    <source>
        <dbReference type="SAM" id="MobiDB-lite"/>
    </source>
</evidence>